<accession>A0AAV9MI12</accession>
<gene>
    <name evidence="1" type="ORF">R3W88_000664</name>
</gene>
<reference evidence="1 2" key="1">
    <citation type="submission" date="2023-10" db="EMBL/GenBank/DDBJ databases">
        <title>Genome-Wide Identification Analysis in wild type Solanum Pinnatisectum Reveals Some Genes Defensing Phytophthora Infestans.</title>
        <authorList>
            <person name="Sun C."/>
        </authorList>
    </citation>
    <scope>NUCLEOTIDE SEQUENCE [LARGE SCALE GENOMIC DNA]</scope>
    <source>
        <strain evidence="1">LQN</strain>
        <tissue evidence="1">Leaf</tissue>
    </source>
</reference>
<evidence type="ECO:0000313" key="2">
    <source>
        <dbReference type="Proteomes" id="UP001311915"/>
    </source>
</evidence>
<protein>
    <submittedName>
        <fullName evidence="1">Uncharacterized protein</fullName>
    </submittedName>
</protein>
<dbReference type="EMBL" id="JAWPEI010000001">
    <property type="protein sequence ID" value="KAK4736967.1"/>
    <property type="molecule type" value="Genomic_DNA"/>
</dbReference>
<organism evidence="1 2">
    <name type="scientific">Solanum pinnatisectum</name>
    <name type="common">tansyleaf nightshade</name>
    <dbReference type="NCBI Taxonomy" id="50273"/>
    <lineage>
        <taxon>Eukaryota</taxon>
        <taxon>Viridiplantae</taxon>
        <taxon>Streptophyta</taxon>
        <taxon>Embryophyta</taxon>
        <taxon>Tracheophyta</taxon>
        <taxon>Spermatophyta</taxon>
        <taxon>Magnoliopsida</taxon>
        <taxon>eudicotyledons</taxon>
        <taxon>Gunneridae</taxon>
        <taxon>Pentapetalae</taxon>
        <taxon>asterids</taxon>
        <taxon>lamiids</taxon>
        <taxon>Solanales</taxon>
        <taxon>Solanaceae</taxon>
        <taxon>Solanoideae</taxon>
        <taxon>Solaneae</taxon>
        <taxon>Solanum</taxon>
    </lineage>
</organism>
<name>A0AAV9MI12_9SOLN</name>
<comment type="caution">
    <text evidence="1">The sequence shown here is derived from an EMBL/GenBank/DDBJ whole genome shotgun (WGS) entry which is preliminary data.</text>
</comment>
<proteinExistence type="predicted"/>
<evidence type="ECO:0000313" key="1">
    <source>
        <dbReference type="EMBL" id="KAK4736967.1"/>
    </source>
</evidence>
<sequence length="123" mass="13960">MLSENFKIITLWNASLWMVTYELLEVNGKLGVIDYGSWVDGFFDLIARLMIQFPSIWNDVVIGPISSCMSRDEEIVFVVNLNSGSLCSCYDVNTNILRELGILGLPEKTNNKGIYSYIERLVI</sequence>
<keyword evidence="2" id="KW-1185">Reference proteome</keyword>
<dbReference type="Proteomes" id="UP001311915">
    <property type="component" value="Unassembled WGS sequence"/>
</dbReference>
<dbReference type="AlphaFoldDB" id="A0AAV9MI12"/>